<sequence>MRILGLVSFVQLLLGVAGLKKSLREGRVADVPFAEKRSKKELQQRHWTDGTALSAPTPMLILQGIASIVLIVHPRPPKFFARLLGVLGAVMAIGYPVEKVWRDSLVEPDRKLTPLTFGGFLLALKMAILGWSVGRGRRSRAVEPGDTDA</sequence>
<reference evidence="2 3" key="1">
    <citation type="submission" date="2019-02" db="EMBL/GenBank/DDBJ databases">
        <title>Genomic Encyclopedia of Type Strains, Phase IV (KMG-IV): sequencing the most valuable type-strain genomes for metagenomic binning, comparative biology and taxonomic classification.</title>
        <authorList>
            <person name="Goeker M."/>
        </authorList>
    </citation>
    <scope>NUCLEOTIDE SEQUENCE [LARGE SCALE GENOMIC DNA]</scope>
    <source>
        <strain evidence="2 3">DSM 43045</strain>
    </source>
</reference>
<dbReference type="Proteomes" id="UP000293289">
    <property type="component" value="Unassembled WGS sequence"/>
</dbReference>
<keyword evidence="1" id="KW-0812">Transmembrane</keyword>
<keyword evidence="1" id="KW-1133">Transmembrane helix</keyword>
<name>A0A4Q7MN84_9MICO</name>
<evidence type="ECO:0000313" key="3">
    <source>
        <dbReference type="Proteomes" id="UP000293289"/>
    </source>
</evidence>
<dbReference type="RefSeq" id="WP_130351583.1">
    <property type="nucleotide sequence ID" value="NZ_SGWY01000001.1"/>
</dbReference>
<protein>
    <submittedName>
        <fullName evidence="2">Uncharacterized protein</fullName>
    </submittedName>
</protein>
<feature type="transmembrane region" description="Helical" evidence="1">
    <location>
        <begin position="117"/>
        <end position="134"/>
    </location>
</feature>
<evidence type="ECO:0000256" key="1">
    <source>
        <dbReference type="SAM" id="Phobius"/>
    </source>
</evidence>
<evidence type="ECO:0000313" key="2">
    <source>
        <dbReference type="EMBL" id="RZS68242.1"/>
    </source>
</evidence>
<keyword evidence="1" id="KW-0472">Membrane</keyword>
<feature type="transmembrane region" description="Helical" evidence="1">
    <location>
        <begin position="79"/>
        <end position="97"/>
    </location>
</feature>
<keyword evidence="3" id="KW-1185">Reference proteome</keyword>
<proteinExistence type="predicted"/>
<dbReference type="OrthoDB" id="6620093at2"/>
<accession>A0A4Q7MN84</accession>
<organism evidence="2 3">
    <name type="scientific">Agromyces ramosus</name>
    <dbReference type="NCBI Taxonomy" id="33879"/>
    <lineage>
        <taxon>Bacteria</taxon>
        <taxon>Bacillati</taxon>
        <taxon>Actinomycetota</taxon>
        <taxon>Actinomycetes</taxon>
        <taxon>Micrococcales</taxon>
        <taxon>Microbacteriaceae</taxon>
        <taxon>Agromyces</taxon>
    </lineage>
</organism>
<comment type="caution">
    <text evidence="2">The sequence shown here is derived from an EMBL/GenBank/DDBJ whole genome shotgun (WGS) entry which is preliminary data.</text>
</comment>
<feature type="transmembrane region" description="Helical" evidence="1">
    <location>
        <begin position="52"/>
        <end position="72"/>
    </location>
</feature>
<dbReference type="EMBL" id="SGWY01000001">
    <property type="protein sequence ID" value="RZS68242.1"/>
    <property type="molecule type" value="Genomic_DNA"/>
</dbReference>
<dbReference type="AlphaFoldDB" id="A0A4Q7MN84"/>
<gene>
    <name evidence="2" type="ORF">EV187_0669</name>
</gene>